<dbReference type="InterPro" id="IPR052042">
    <property type="entry name" value="Tail_sheath_structural"/>
</dbReference>
<accession>A0A0M8KAM8</accession>
<evidence type="ECO:0008006" key="9">
    <source>
        <dbReference type="Google" id="ProtNLM"/>
    </source>
</evidence>
<comment type="caution">
    <text evidence="5">The sequence shown here is derived from an EMBL/GenBank/DDBJ whole genome shotgun (WGS) entry which is preliminary data.</text>
</comment>
<name>A0A0M8KAM8_9CHLR</name>
<feature type="domain" description="Tail sheath protein C-terminal" evidence="4">
    <location>
        <begin position="507"/>
        <end position="612"/>
    </location>
</feature>
<keyword evidence="7" id="KW-1185">Reference proteome</keyword>
<organism evidence="5 7">
    <name type="scientific">Ardenticatena maritima</name>
    <dbReference type="NCBI Taxonomy" id="872965"/>
    <lineage>
        <taxon>Bacteria</taxon>
        <taxon>Bacillati</taxon>
        <taxon>Chloroflexota</taxon>
        <taxon>Ardenticatenia</taxon>
        <taxon>Ardenticatenales</taxon>
        <taxon>Ardenticatenaceae</taxon>
        <taxon>Ardenticatena</taxon>
    </lineage>
</organism>
<evidence type="ECO:0000256" key="1">
    <source>
        <dbReference type="ARBA" id="ARBA00008005"/>
    </source>
</evidence>
<dbReference type="PATRIC" id="fig|872965.6.peg.478"/>
<sequence length="621" mass="67463">MPEYLAPGVYVEEVSFRAKTIEGVSTSTAGFVGPARFGPTQGEPELLTSFADFERIYGGLDPLTFGSATVPNYLAHAVRAFFDEGGARLYVSRVANSATSADTTISDPDSGGNDITLTARYPGSGGNVTVTFTAKLGNNILTSDGTNNLAPGLRAHDTVYLVDASDNDSTDSSPTFATGVYYVEEVVSAGSTTIRFRQAGDDPNTAPTLDELAANDEIHIITVNVEITTPGAFPRTEGWSGLAPHPAHANSLSNVFAGTLSSRLAQLTVPIIFAGPASGDLVVHTLFGQGTSPNTIEDTFGDSTATDADRRYIVDLSGGTDGSRPTAANYQGTGDDDPALKSGLVAFEDIEDISIVAAPGATYDYVNSASDIEQTVRHLISHCERMRYRVAVLDSPPNQAVSEIRAYRNRFDSKYAALYYPWVRIVDPVTNAEANMPPSGFVAGIYARNDIEHGVHKAPANEVVRGAIGFEFMLNKAQQDVLNPEGVNCFRYFPGRGYRLWGARTISSDPEWKYVNVRRYFAYLERSIDEGTQWVVFENNHAPLWANVRRTVSDFLFNEWKSGRLMGEKPEHAYFVRCDRTTMTQNDIDNGRLICLVGVAPVRPAEFVIFRIGQWTADANA</sequence>
<evidence type="ECO:0000259" key="3">
    <source>
        <dbReference type="Pfam" id="PF04984"/>
    </source>
</evidence>
<comment type="similarity">
    <text evidence="1">Belongs to the myoviridae tail sheath protein family.</text>
</comment>
<feature type="region of interest" description="Disordered" evidence="2">
    <location>
        <begin position="316"/>
        <end position="335"/>
    </location>
</feature>
<evidence type="ECO:0000313" key="8">
    <source>
        <dbReference type="Proteomes" id="UP000050502"/>
    </source>
</evidence>
<reference evidence="7" key="3">
    <citation type="submission" date="2015-08" db="EMBL/GenBank/DDBJ databases">
        <title>Draft Genome Sequence of a Heterotrophic Facultative Anaerobic Bacterium Ardenticatena maritima Strain 110S.</title>
        <authorList>
            <person name="Kawaichi S."/>
            <person name="Yoshida T."/>
            <person name="Sako Y."/>
            <person name="Nakamura R."/>
        </authorList>
    </citation>
    <scope>NUCLEOTIDE SEQUENCE [LARGE SCALE GENOMIC DNA]</scope>
    <source>
        <strain evidence="7">110S</strain>
    </source>
</reference>
<dbReference type="InParanoid" id="A0A0M8KAM8"/>
<dbReference type="AlphaFoldDB" id="A0A0M8KAM8"/>
<gene>
    <name evidence="5" type="ORF">ARMA_2292</name>
    <name evidence="6" type="ORF">SE16_02630</name>
</gene>
<reference evidence="6 8" key="2">
    <citation type="submission" date="2015-07" db="EMBL/GenBank/DDBJ databases">
        <title>Whole genome sequence of Ardenticatena maritima DSM 23922.</title>
        <authorList>
            <person name="Hemp J."/>
            <person name="Ward L.M."/>
            <person name="Pace L.A."/>
            <person name="Fischer W.W."/>
        </authorList>
    </citation>
    <scope>NUCLEOTIDE SEQUENCE [LARGE SCALE GENOMIC DNA]</scope>
    <source>
        <strain evidence="6 8">110S</strain>
    </source>
</reference>
<evidence type="ECO:0000313" key="5">
    <source>
        <dbReference type="EMBL" id="GAP63869.1"/>
    </source>
</evidence>
<proteinExistence type="inferred from homology"/>
<dbReference type="Gene3D" id="3.40.50.11780">
    <property type="match status" value="2"/>
</dbReference>
<protein>
    <recommendedName>
        <fullName evidence="9">Tail protein</fullName>
    </recommendedName>
</protein>
<evidence type="ECO:0000313" key="7">
    <source>
        <dbReference type="Proteomes" id="UP000037784"/>
    </source>
</evidence>
<dbReference type="Pfam" id="PF17482">
    <property type="entry name" value="Phage_sheath_1C"/>
    <property type="match status" value="1"/>
</dbReference>
<dbReference type="Proteomes" id="UP000050502">
    <property type="component" value="Unassembled WGS sequence"/>
</dbReference>
<dbReference type="InterPro" id="IPR020287">
    <property type="entry name" value="Tail_sheath_C"/>
</dbReference>
<evidence type="ECO:0000313" key="6">
    <source>
        <dbReference type="EMBL" id="KPL89370.1"/>
    </source>
</evidence>
<dbReference type="PANTHER" id="PTHR35861:SF1">
    <property type="entry name" value="PHAGE TAIL SHEATH PROTEIN"/>
    <property type="match status" value="1"/>
</dbReference>
<evidence type="ECO:0000259" key="4">
    <source>
        <dbReference type="Pfam" id="PF17482"/>
    </source>
</evidence>
<dbReference type="InterPro" id="IPR035089">
    <property type="entry name" value="Phage_sheath_subtilisin"/>
</dbReference>
<dbReference type="RefSeq" id="WP_054493653.1">
    <property type="nucleotide sequence ID" value="NZ_BBZA01000199.1"/>
</dbReference>
<dbReference type="STRING" id="872965.SE16_02630"/>
<dbReference type="PANTHER" id="PTHR35861">
    <property type="match status" value="1"/>
</dbReference>
<dbReference type="EMBL" id="BBZA01000199">
    <property type="protein sequence ID" value="GAP63869.1"/>
    <property type="molecule type" value="Genomic_DNA"/>
</dbReference>
<dbReference type="EMBL" id="LGKN01000003">
    <property type="protein sequence ID" value="KPL89370.1"/>
    <property type="molecule type" value="Genomic_DNA"/>
</dbReference>
<evidence type="ECO:0000256" key="2">
    <source>
        <dbReference type="SAM" id="MobiDB-lite"/>
    </source>
</evidence>
<dbReference type="OrthoDB" id="9767864at2"/>
<dbReference type="Pfam" id="PF04984">
    <property type="entry name" value="Phage_sheath_1"/>
    <property type="match status" value="1"/>
</dbReference>
<reference evidence="5 7" key="1">
    <citation type="journal article" date="2015" name="Genome Announc.">
        <title>Draft Genome Sequence of a Heterotrophic Facultative Anaerobic Thermophilic Bacterium, Ardenticatena maritima Strain 110ST.</title>
        <authorList>
            <person name="Kawaichi S."/>
            <person name="Yoshida T."/>
            <person name="Sako Y."/>
            <person name="Nakamura R."/>
        </authorList>
    </citation>
    <scope>NUCLEOTIDE SEQUENCE [LARGE SCALE GENOMIC DNA]</scope>
    <source>
        <strain evidence="5 7">110S</strain>
    </source>
</reference>
<dbReference type="Proteomes" id="UP000037784">
    <property type="component" value="Unassembled WGS sequence"/>
</dbReference>
<feature type="domain" description="Tail sheath protein subtilisin-like" evidence="3">
    <location>
        <begin position="351"/>
        <end position="505"/>
    </location>
</feature>